<comment type="caution">
    <text evidence="2">The sequence shown here is derived from an EMBL/GenBank/DDBJ whole genome shotgun (WGS) entry which is preliminary data.</text>
</comment>
<reference evidence="2 3" key="1">
    <citation type="submission" date="2017-07" db="EMBL/GenBank/DDBJ databases">
        <title>Elstera cyanobacteriorum sp. nov., a novel bacterium isolated from cyanobacterial aggregates in a eutrophic lake.</title>
        <authorList>
            <person name="Cai H."/>
        </authorList>
    </citation>
    <scope>NUCLEOTIDE SEQUENCE [LARGE SCALE GENOMIC DNA]</scope>
    <source>
        <strain evidence="2 3">TH019</strain>
    </source>
</reference>
<protein>
    <recommendedName>
        <fullName evidence="1">NIPSNAP domain-containing protein</fullName>
    </recommendedName>
</protein>
<accession>A0A255XMI5</accession>
<evidence type="ECO:0000313" key="3">
    <source>
        <dbReference type="Proteomes" id="UP000216361"/>
    </source>
</evidence>
<sequence>MTIAAAPTPPEEIIELRRYRLRPGQRETLIDLFDAEFIVPQEAAGMRVIGQFRDLDDSESFTWFRGFPTMDARRQALADFYGGPVWQQHGPAANVTMVNSDNVLLLRPAYLGGGLPCLPRRSADSPAVIEVAVASLAPGGETDFAAAFRAEAAPRLAALGAGLLGALVTERSPNSFPRLPVREGESTFVWVAEFATSAAYDAHRARRTADPLWRDTIFPALDRRLWRPLEILRLSPTRGSALGSYASAIQR</sequence>
<evidence type="ECO:0000313" key="2">
    <source>
        <dbReference type="EMBL" id="OYQ18193.1"/>
    </source>
</evidence>
<evidence type="ECO:0000259" key="1">
    <source>
        <dbReference type="Pfam" id="PF07978"/>
    </source>
</evidence>
<dbReference type="Pfam" id="PF07978">
    <property type="entry name" value="NIPSNAP"/>
    <property type="match status" value="1"/>
</dbReference>
<feature type="domain" description="NIPSNAP" evidence="1">
    <location>
        <begin position="15"/>
        <end position="102"/>
    </location>
</feature>
<dbReference type="InterPro" id="IPR012577">
    <property type="entry name" value="NIPSNAP"/>
</dbReference>
<organism evidence="2 3">
    <name type="scientific">Elstera cyanobacteriorum</name>
    <dbReference type="NCBI Taxonomy" id="2022747"/>
    <lineage>
        <taxon>Bacteria</taxon>
        <taxon>Pseudomonadati</taxon>
        <taxon>Pseudomonadota</taxon>
        <taxon>Alphaproteobacteria</taxon>
        <taxon>Rhodospirillales</taxon>
        <taxon>Rhodospirillaceae</taxon>
        <taxon>Elstera</taxon>
    </lineage>
</organism>
<dbReference type="SUPFAM" id="SSF54909">
    <property type="entry name" value="Dimeric alpha+beta barrel"/>
    <property type="match status" value="2"/>
</dbReference>
<dbReference type="AlphaFoldDB" id="A0A255XMI5"/>
<dbReference type="EMBL" id="NOXS01000033">
    <property type="protein sequence ID" value="OYQ18193.1"/>
    <property type="molecule type" value="Genomic_DNA"/>
</dbReference>
<dbReference type="OrthoDB" id="9809695at2"/>
<dbReference type="InterPro" id="IPR011008">
    <property type="entry name" value="Dimeric_a/b-barrel"/>
</dbReference>
<dbReference type="Gene3D" id="3.30.70.100">
    <property type="match status" value="2"/>
</dbReference>
<proteinExistence type="predicted"/>
<name>A0A255XMI5_9PROT</name>
<keyword evidence="3" id="KW-1185">Reference proteome</keyword>
<dbReference type="Proteomes" id="UP000216361">
    <property type="component" value="Unassembled WGS sequence"/>
</dbReference>
<dbReference type="RefSeq" id="WP_094409754.1">
    <property type="nucleotide sequence ID" value="NZ_BMJZ01000002.1"/>
</dbReference>
<gene>
    <name evidence="2" type="ORF">CHR90_14680</name>
</gene>